<feature type="compositionally biased region" description="Basic and acidic residues" evidence="1">
    <location>
        <begin position="151"/>
        <end position="162"/>
    </location>
</feature>
<comment type="caution">
    <text evidence="2">The sequence shown here is derived from an EMBL/GenBank/DDBJ whole genome shotgun (WGS) entry which is preliminary data.</text>
</comment>
<name>A0AAV0MH82_9ROSI</name>
<dbReference type="Proteomes" id="UP001154282">
    <property type="component" value="Unassembled WGS sequence"/>
</dbReference>
<evidence type="ECO:0000313" key="3">
    <source>
        <dbReference type="Proteomes" id="UP001154282"/>
    </source>
</evidence>
<dbReference type="PANTHER" id="PTHR34659">
    <property type="entry name" value="BNAA05G11610D PROTEIN"/>
    <property type="match status" value="1"/>
</dbReference>
<keyword evidence="3" id="KW-1185">Reference proteome</keyword>
<feature type="compositionally biased region" description="Low complexity" evidence="1">
    <location>
        <begin position="173"/>
        <end position="183"/>
    </location>
</feature>
<sequence>MEDKVTSVTWVGSIYRKFEALCMEADDMMRQEAQAFIENHLQSVGANVKQFCSEFVRDVLPESSNESSTEGKHHDLVLKEATDAVAYMNSESAVEEKQLQIQKQDMLPEKTGLGESVSCNNPSVEVTLQTELPSELTVDESYYEEETQLQCEKDSVTSEDPCKSTVSDDLLESHSSSNDVQSSVAAEMADSSEDESLHVEHAPCEQITAGNSNRCCIDGTSSLISPNGVKLDESCIVVDDDLELYILSSQERKLESRHWSYKKKLKEVLALASKSMKQNRRNTDPAAARTEVREVEEDGNQENSESDWEII</sequence>
<protein>
    <submittedName>
        <fullName evidence="2">Uncharacterized protein</fullName>
    </submittedName>
</protein>
<gene>
    <name evidence="2" type="ORF">LITE_LOCUS28291</name>
</gene>
<accession>A0AAV0MH82</accession>
<dbReference type="EMBL" id="CAMGYJ010000007">
    <property type="protein sequence ID" value="CAI0444883.1"/>
    <property type="molecule type" value="Genomic_DNA"/>
</dbReference>
<feature type="region of interest" description="Disordered" evidence="1">
    <location>
        <begin position="150"/>
        <end position="190"/>
    </location>
</feature>
<dbReference type="AlphaFoldDB" id="A0AAV0MH82"/>
<proteinExistence type="predicted"/>
<evidence type="ECO:0000313" key="2">
    <source>
        <dbReference type="EMBL" id="CAI0444883.1"/>
    </source>
</evidence>
<dbReference type="PANTHER" id="PTHR34659:SF5">
    <property type="match status" value="1"/>
</dbReference>
<feature type="compositionally biased region" description="Acidic residues" evidence="1">
    <location>
        <begin position="294"/>
        <end position="311"/>
    </location>
</feature>
<reference evidence="2" key="1">
    <citation type="submission" date="2022-08" db="EMBL/GenBank/DDBJ databases">
        <authorList>
            <person name="Gutierrez-Valencia J."/>
        </authorList>
    </citation>
    <scope>NUCLEOTIDE SEQUENCE</scope>
</reference>
<dbReference type="InterPro" id="IPR053273">
    <property type="entry name" value="CST_Regulator"/>
</dbReference>
<evidence type="ECO:0000256" key="1">
    <source>
        <dbReference type="SAM" id="MobiDB-lite"/>
    </source>
</evidence>
<organism evidence="2 3">
    <name type="scientific">Linum tenue</name>
    <dbReference type="NCBI Taxonomy" id="586396"/>
    <lineage>
        <taxon>Eukaryota</taxon>
        <taxon>Viridiplantae</taxon>
        <taxon>Streptophyta</taxon>
        <taxon>Embryophyta</taxon>
        <taxon>Tracheophyta</taxon>
        <taxon>Spermatophyta</taxon>
        <taxon>Magnoliopsida</taxon>
        <taxon>eudicotyledons</taxon>
        <taxon>Gunneridae</taxon>
        <taxon>Pentapetalae</taxon>
        <taxon>rosids</taxon>
        <taxon>fabids</taxon>
        <taxon>Malpighiales</taxon>
        <taxon>Linaceae</taxon>
        <taxon>Linum</taxon>
    </lineage>
</organism>
<feature type="region of interest" description="Disordered" evidence="1">
    <location>
        <begin position="274"/>
        <end position="311"/>
    </location>
</feature>